<dbReference type="InterPro" id="IPR050612">
    <property type="entry name" value="Prok_Mopterin_Oxidored"/>
</dbReference>
<keyword evidence="7" id="KW-1185">Reference proteome</keyword>
<keyword evidence="2" id="KW-0479">Metal-binding</keyword>
<evidence type="ECO:0000313" key="7">
    <source>
        <dbReference type="Proteomes" id="UP000032266"/>
    </source>
</evidence>
<feature type="domain" description="4Fe-4S Mo/W bis-MGD-type" evidence="5">
    <location>
        <begin position="2"/>
        <end position="58"/>
    </location>
</feature>
<reference evidence="6 7" key="1">
    <citation type="submission" date="2014-01" db="EMBL/GenBank/DDBJ databases">
        <title>Full genme sequencing of cellulolytic bacterium Gynuella sunshinyii YC6258T gen. nov., sp. nov.</title>
        <authorList>
            <person name="Khan H."/>
            <person name="Chung E.J."/>
            <person name="Chung Y.R."/>
        </authorList>
    </citation>
    <scope>NUCLEOTIDE SEQUENCE [LARGE SCALE GENOMIC DNA]</scope>
    <source>
        <strain evidence="6 7">YC6258</strain>
    </source>
</reference>
<evidence type="ECO:0000259" key="5">
    <source>
        <dbReference type="PROSITE" id="PS51669"/>
    </source>
</evidence>
<dbReference type="GO" id="GO:0046872">
    <property type="term" value="F:metal ion binding"/>
    <property type="evidence" value="ECO:0007669"/>
    <property type="project" value="UniProtKB-KW"/>
</dbReference>
<dbReference type="Pfam" id="PF04879">
    <property type="entry name" value="Molybdop_Fe4S4"/>
    <property type="match status" value="1"/>
</dbReference>
<dbReference type="Pfam" id="PF01568">
    <property type="entry name" value="Molydop_binding"/>
    <property type="match status" value="1"/>
</dbReference>
<dbReference type="KEGG" id="gsn:YC6258_00066"/>
<dbReference type="OrthoDB" id="9815647at2"/>
<dbReference type="Gene3D" id="2.20.25.90">
    <property type="entry name" value="ADC-like domains"/>
    <property type="match status" value="1"/>
</dbReference>
<dbReference type="Gene3D" id="2.40.40.20">
    <property type="match status" value="1"/>
</dbReference>
<evidence type="ECO:0000256" key="1">
    <source>
        <dbReference type="ARBA" id="ARBA00010312"/>
    </source>
</evidence>
<evidence type="ECO:0000313" key="6">
    <source>
        <dbReference type="EMBL" id="AJQ92122.1"/>
    </source>
</evidence>
<evidence type="ECO:0000256" key="2">
    <source>
        <dbReference type="ARBA" id="ARBA00022723"/>
    </source>
</evidence>
<dbReference type="GO" id="GO:0051536">
    <property type="term" value="F:iron-sulfur cluster binding"/>
    <property type="evidence" value="ECO:0007669"/>
    <property type="project" value="UniProtKB-KW"/>
</dbReference>
<dbReference type="PANTHER" id="PTHR43742">
    <property type="entry name" value="TRIMETHYLAMINE-N-OXIDE REDUCTASE"/>
    <property type="match status" value="1"/>
</dbReference>
<name>A0A0C5VC91_9GAMM</name>
<dbReference type="STRING" id="1445510.YC6258_00066"/>
<dbReference type="InterPro" id="IPR006963">
    <property type="entry name" value="Mopterin_OxRdtase_4Fe-4S_dom"/>
</dbReference>
<dbReference type="RefSeq" id="WP_044615279.1">
    <property type="nucleotide sequence ID" value="NZ_CP007142.1"/>
</dbReference>
<dbReference type="PANTHER" id="PTHR43742:SF2">
    <property type="entry name" value="ASSIMILATORY NITRATE REDUCTASE CATALYTIC SUBUNIT"/>
    <property type="match status" value="1"/>
</dbReference>
<dbReference type="Gene3D" id="3.40.50.740">
    <property type="match status" value="1"/>
</dbReference>
<dbReference type="EC" id="1.2.1.2" evidence="6"/>
<keyword evidence="4" id="KW-0411">Iron-sulfur</keyword>
<dbReference type="InterPro" id="IPR006657">
    <property type="entry name" value="MoPterin_dinucl-bd_dom"/>
</dbReference>
<proteinExistence type="inferred from homology"/>
<dbReference type="SUPFAM" id="SSF50692">
    <property type="entry name" value="ADC-like"/>
    <property type="match status" value="1"/>
</dbReference>
<dbReference type="HOGENOM" id="CLU_000422_13_3_6"/>
<protein>
    <submittedName>
        <fullName evidence="6">Anaerobic dehydrogenase, typically selenocysteine-containing</fullName>
        <ecNumber evidence="6">1.2.1.2</ecNumber>
    </submittedName>
</protein>
<keyword evidence="6" id="KW-0560">Oxidoreductase</keyword>
<dbReference type="PROSITE" id="PS51669">
    <property type="entry name" value="4FE4S_MOW_BIS_MGD"/>
    <property type="match status" value="1"/>
</dbReference>
<dbReference type="GO" id="GO:0016491">
    <property type="term" value="F:oxidoreductase activity"/>
    <property type="evidence" value="ECO:0007669"/>
    <property type="project" value="UniProtKB-KW"/>
</dbReference>
<dbReference type="InterPro" id="IPR009010">
    <property type="entry name" value="Asp_de-COase-like_dom_sf"/>
</dbReference>
<dbReference type="AlphaFoldDB" id="A0A0C5VC91"/>
<dbReference type="InterPro" id="IPR006656">
    <property type="entry name" value="Mopterin_OxRdtase"/>
</dbReference>
<evidence type="ECO:0000256" key="4">
    <source>
        <dbReference type="ARBA" id="ARBA00023014"/>
    </source>
</evidence>
<dbReference type="Gene3D" id="3.40.228.10">
    <property type="entry name" value="Dimethylsulfoxide Reductase, domain 2"/>
    <property type="match status" value="1"/>
</dbReference>
<organism evidence="6 7">
    <name type="scientific">Gynuella sunshinyii YC6258</name>
    <dbReference type="NCBI Taxonomy" id="1445510"/>
    <lineage>
        <taxon>Bacteria</taxon>
        <taxon>Pseudomonadati</taxon>
        <taxon>Pseudomonadota</taxon>
        <taxon>Gammaproteobacteria</taxon>
        <taxon>Oceanospirillales</taxon>
        <taxon>Saccharospirillaceae</taxon>
        <taxon>Gynuella</taxon>
    </lineage>
</organism>
<dbReference type="Proteomes" id="UP000032266">
    <property type="component" value="Chromosome"/>
</dbReference>
<comment type="similarity">
    <text evidence="1">Belongs to the prokaryotic molybdopterin-containing oxidoreductase family.</text>
</comment>
<dbReference type="CDD" id="cd02782">
    <property type="entry name" value="MopB_CT_1"/>
    <property type="match status" value="1"/>
</dbReference>
<keyword evidence="3" id="KW-0408">Iron</keyword>
<dbReference type="PATRIC" id="fig|1445510.3.peg.62"/>
<dbReference type="SMART" id="SM00926">
    <property type="entry name" value="Molybdop_Fe4S4"/>
    <property type="match status" value="1"/>
</dbReference>
<evidence type="ECO:0000256" key="3">
    <source>
        <dbReference type="ARBA" id="ARBA00023004"/>
    </source>
</evidence>
<dbReference type="Pfam" id="PF00384">
    <property type="entry name" value="Molybdopterin"/>
    <property type="match status" value="1"/>
</dbReference>
<sequence length="760" mass="84486">MIKTHFRNCNLCEAMCGIRIETEDNTVLSIKGDTEDPFSKGFICPKAVALQDIQNDPDRLRQPLRRTDDGWQEISWQEALDFTAQRLTDIKNRFGRHSTGIYLGNPNVHNHGNMLHIRSLLKALGSRKRFSATSLDQLPHMLANLQMFGHQNLFPVVDIDNTDLFICIGANPVASNGSLMTAAGIEKRLKNIRARDGQVIVIDPRKTETSRVADEHLFIRPGTDVLLLLAMLYTVFEEQLTDSGHLGEILKGVETVRHHCHDYSPETVAEATGIPAQRIRLLSRQLAGTRRAALYGRMGVSTQAYGALCSWLIYCLNTLTGHLDSRGGLMFTLPAIDMISMGGRGSFGRYHSSVRQLPEFGGELPSAVLAEEMLTDSKEKIRAMVVVAGNPVLSAPNGSQLDQALEQLDFMVSIDSYITETSRHADIILPPTGPLERSHMDIIFPILAVRNTVKYSPPVFMPESGSLHDWEIFLQLAARLNNTGISARLRHRFDQRLGADGLAGLLLQLGPYGRTLPGSRIWGSWLEPLLNRLSSRNPLRRLWLNGAMNTQYRDLPKGLSLKYLQQHPHGVDLGPLQPILRQRLRTRDGQIQLAPQLYLDDLARVKTLLHPEPESGLKLIGRRHIRSNNSWLHNSHRLIKGKPRCTLMIHPQDARDHYIENDTLVDVVSTAGTVRIAAEITENIMPGVVSIPHGWGHHRSGVGWQTASANAGVSLNDLTDSQQVDLLSGNAVLNGVTVQIRPVSASTLKRSEPADTTYLD</sequence>
<dbReference type="GO" id="GO:0043546">
    <property type="term" value="F:molybdopterin cofactor binding"/>
    <property type="evidence" value="ECO:0007669"/>
    <property type="project" value="InterPro"/>
</dbReference>
<accession>A0A0C5VC91</accession>
<dbReference type="EMBL" id="CP007142">
    <property type="protein sequence ID" value="AJQ92122.1"/>
    <property type="molecule type" value="Genomic_DNA"/>
</dbReference>
<dbReference type="SUPFAM" id="SSF53706">
    <property type="entry name" value="Formate dehydrogenase/DMSO reductase, domains 1-3"/>
    <property type="match status" value="1"/>
</dbReference>
<gene>
    <name evidence="6" type="ORF">YC6258_00066</name>
</gene>